<protein>
    <submittedName>
        <fullName evidence="2">DUF1003 domain-containing protein</fullName>
    </submittedName>
</protein>
<evidence type="ECO:0000256" key="1">
    <source>
        <dbReference type="SAM" id="Phobius"/>
    </source>
</evidence>
<keyword evidence="1" id="KW-0472">Membrane</keyword>
<dbReference type="AlphaFoldDB" id="A0AAU7LS27"/>
<evidence type="ECO:0000313" key="2">
    <source>
        <dbReference type="EMBL" id="XBP70442.1"/>
    </source>
</evidence>
<dbReference type="EMBL" id="CP157675">
    <property type="protein sequence ID" value="XBP70442.1"/>
    <property type="molecule type" value="Genomic_DNA"/>
</dbReference>
<gene>
    <name evidence="2" type="ORF">ABLV49_00970</name>
</gene>
<name>A0AAU7LS27_9BURK</name>
<dbReference type="PANTHER" id="PTHR41386">
    <property type="entry name" value="INTEGRAL MEMBRANE PROTEIN-RELATED"/>
    <property type="match status" value="1"/>
</dbReference>
<keyword evidence="1" id="KW-0812">Transmembrane</keyword>
<feature type="transmembrane region" description="Helical" evidence="1">
    <location>
        <begin position="85"/>
        <end position="107"/>
    </location>
</feature>
<dbReference type="InterPro" id="IPR010406">
    <property type="entry name" value="DUF1003"/>
</dbReference>
<keyword evidence="1" id="KW-1133">Transmembrane helix</keyword>
<reference evidence="2" key="1">
    <citation type="submission" date="2024-05" db="EMBL/GenBank/DDBJ databases">
        <authorList>
            <person name="Bunk B."/>
            <person name="Swiderski J."/>
            <person name="Sproer C."/>
            <person name="Thiel V."/>
        </authorList>
    </citation>
    <scope>NUCLEOTIDE SEQUENCE</scope>
    <source>
        <strain evidence="2">DSM 17735</strain>
    </source>
</reference>
<dbReference type="RefSeq" id="WP_349279811.1">
    <property type="nucleotide sequence ID" value="NZ_CBCSCU010000028.1"/>
</dbReference>
<accession>A0AAU7LS27</accession>
<sequence length="188" mass="21316">MSILSRIHAGPGATQASADDLTRDNVESMRRVEEQALAKRSRADRIAAFVASFCGSMPFVWLHVLLFFVWLALNSWPGIHHFDPYPFTFLTLVVSLEAIFLSAFILISQNYELRISDRRNQLDLQINLLTEQENTKMLQLLEQIAAKVGVDVSGDAELRFLKQVTHPEKLIAQIEHAQQERPLKTSSV</sequence>
<dbReference type="Pfam" id="PF06210">
    <property type="entry name" value="DUF1003"/>
    <property type="match status" value="1"/>
</dbReference>
<feature type="transmembrane region" description="Helical" evidence="1">
    <location>
        <begin position="46"/>
        <end position="73"/>
    </location>
</feature>
<organism evidence="2">
    <name type="scientific">Polaromonas hydrogenivorans</name>
    <dbReference type="NCBI Taxonomy" id="335476"/>
    <lineage>
        <taxon>Bacteria</taxon>
        <taxon>Pseudomonadati</taxon>
        <taxon>Pseudomonadota</taxon>
        <taxon>Betaproteobacteria</taxon>
        <taxon>Burkholderiales</taxon>
        <taxon>Comamonadaceae</taxon>
        <taxon>Polaromonas</taxon>
    </lineage>
</organism>
<proteinExistence type="predicted"/>
<dbReference type="PANTHER" id="PTHR41386:SF1">
    <property type="entry name" value="MEMBRANE PROTEIN"/>
    <property type="match status" value="1"/>
</dbReference>